<comment type="caution">
    <text evidence="1">The sequence shown here is derived from an EMBL/GenBank/DDBJ whole genome shotgun (WGS) entry which is preliminary data.</text>
</comment>
<name>A0AAI8VSV6_9PEZI</name>
<protein>
    <submittedName>
        <fullName evidence="1">Uu.00g132910.m01.CDS01</fullName>
    </submittedName>
</protein>
<evidence type="ECO:0000313" key="1">
    <source>
        <dbReference type="EMBL" id="CAJ2510482.1"/>
    </source>
</evidence>
<sequence length="350" mass="39227">MDVYNWLNRPDPAWSAYYNFNPTRDDARSYLQSLGYGISGGFPLPVIATSPSDLDARISFLGHGILAAYEEMKKMHGHHHGGFKIYWANMGVKQRAAMLAEAWGGPLPLRHRPDLHELLTQLNGITLKGVNIKPKGFDHLLSNKQAFRAPFLNAEDLSNVPVSMLLLFGSLSSHHPVEFWRRDLESAHMGRQLRVILGPFLPRHVVTFQSGEESYAQLVALTSDAADKNYALLLRHRAVTPGEAVIVLESQHQLYQFLAKWAAKIVEKVDTVTIPREVNEPAILSSETTKMKSSAFISLESAYGIPKDLNLDQIVDISDGMCYLGAEELKQARQEPSFFKDHVVDELESH</sequence>
<reference evidence="1" key="1">
    <citation type="submission" date="2023-10" db="EMBL/GenBank/DDBJ databases">
        <authorList>
            <person name="Hackl T."/>
        </authorList>
    </citation>
    <scope>NUCLEOTIDE SEQUENCE</scope>
</reference>
<dbReference type="Proteomes" id="UP001295740">
    <property type="component" value="Unassembled WGS sequence"/>
</dbReference>
<dbReference type="AlphaFoldDB" id="A0AAI8VSV6"/>
<dbReference type="PANTHER" id="PTHR40788">
    <property type="entry name" value="CLR5 DOMAIN-CONTAINING PROTEIN-RELATED"/>
    <property type="match status" value="1"/>
</dbReference>
<keyword evidence="2" id="KW-1185">Reference proteome</keyword>
<dbReference type="EMBL" id="CAUWAG010000016">
    <property type="protein sequence ID" value="CAJ2510482.1"/>
    <property type="molecule type" value="Genomic_DNA"/>
</dbReference>
<organism evidence="1 2">
    <name type="scientific">Anthostomella pinea</name>
    <dbReference type="NCBI Taxonomy" id="933095"/>
    <lineage>
        <taxon>Eukaryota</taxon>
        <taxon>Fungi</taxon>
        <taxon>Dikarya</taxon>
        <taxon>Ascomycota</taxon>
        <taxon>Pezizomycotina</taxon>
        <taxon>Sordariomycetes</taxon>
        <taxon>Xylariomycetidae</taxon>
        <taxon>Xylariales</taxon>
        <taxon>Xylariaceae</taxon>
        <taxon>Anthostomella</taxon>
    </lineage>
</organism>
<dbReference type="PANTHER" id="PTHR40788:SF2">
    <property type="entry name" value="CLR5 DOMAIN-CONTAINING PROTEIN"/>
    <property type="match status" value="1"/>
</dbReference>
<evidence type="ECO:0000313" key="2">
    <source>
        <dbReference type="Proteomes" id="UP001295740"/>
    </source>
</evidence>
<proteinExistence type="predicted"/>
<gene>
    <name evidence="1" type="ORF">KHLLAP_LOCUS10950</name>
</gene>
<accession>A0AAI8VSV6</accession>